<dbReference type="PANTHER" id="PTHR43785">
    <property type="entry name" value="GAMMA-GLUTAMYLPUTRESCINE SYNTHETASE"/>
    <property type="match status" value="1"/>
</dbReference>
<evidence type="ECO:0000256" key="2">
    <source>
        <dbReference type="PROSITE-ProRule" id="PRU01331"/>
    </source>
</evidence>
<evidence type="ECO:0000256" key="1">
    <source>
        <dbReference type="ARBA" id="ARBA00022598"/>
    </source>
</evidence>
<name>A0A8H5FNM8_9AGAR</name>
<dbReference type="InterPro" id="IPR014746">
    <property type="entry name" value="Gln_synth/guanido_kin_cat_dom"/>
</dbReference>
<comment type="caution">
    <text evidence="5">The sequence shown here is derived from an EMBL/GenBank/DDBJ whole genome shotgun (WGS) entry which is preliminary data.</text>
</comment>
<dbReference type="PANTHER" id="PTHR43785:SF2">
    <property type="entry name" value="TYPE-1 GLUTAMINE SYNTHETASE 1"/>
    <property type="match status" value="1"/>
</dbReference>
<dbReference type="AlphaFoldDB" id="A0A8H5FNM8"/>
<dbReference type="SUPFAM" id="SSF55931">
    <property type="entry name" value="Glutamine synthetase/guanido kinase"/>
    <property type="match status" value="1"/>
</dbReference>
<dbReference type="OrthoDB" id="3364440at2759"/>
<dbReference type="PROSITE" id="PS51987">
    <property type="entry name" value="GS_CATALYTIC"/>
    <property type="match status" value="1"/>
</dbReference>
<dbReference type="Gene3D" id="3.30.590.10">
    <property type="entry name" value="Glutamine synthetase/guanido kinase, catalytic domain"/>
    <property type="match status" value="1"/>
</dbReference>
<keyword evidence="1" id="KW-0436">Ligase</keyword>
<evidence type="ECO:0000256" key="3">
    <source>
        <dbReference type="RuleBase" id="RU000384"/>
    </source>
</evidence>
<evidence type="ECO:0000313" key="6">
    <source>
        <dbReference type="Proteomes" id="UP000559256"/>
    </source>
</evidence>
<organism evidence="5 6">
    <name type="scientific">Tetrapyrgos nigripes</name>
    <dbReference type="NCBI Taxonomy" id="182062"/>
    <lineage>
        <taxon>Eukaryota</taxon>
        <taxon>Fungi</taxon>
        <taxon>Dikarya</taxon>
        <taxon>Basidiomycota</taxon>
        <taxon>Agaricomycotina</taxon>
        <taxon>Agaricomycetes</taxon>
        <taxon>Agaricomycetidae</taxon>
        <taxon>Agaricales</taxon>
        <taxon>Marasmiineae</taxon>
        <taxon>Marasmiaceae</taxon>
        <taxon>Tetrapyrgos</taxon>
    </lineage>
</organism>
<reference evidence="5 6" key="1">
    <citation type="journal article" date="2020" name="ISME J.">
        <title>Uncovering the hidden diversity of litter-decomposition mechanisms in mushroom-forming fungi.</title>
        <authorList>
            <person name="Floudas D."/>
            <person name="Bentzer J."/>
            <person name="Ahren D."/>
            <person name="Johansson T."/>
            <person name="Persson P."/>
            <person name="Tunlid A."/>
        </authorList>
    </citation>
    <scope>NUCLEOTIDE SEQUENCE [LARGE SCALE GENOMIC DNA]</scope>
    <source>
        <strain evidence="5 6">CBS 291.85</strain>
    </source>
</reference>
<protein>
    <recommendedName>
        <fullName evidence="4">GS catalytic domain-containing protein</fullName>
    </recommendedName>
</protein>
<evidence type="ECO:0000313" key="5">
    <source>
        <dbReference type="EMBL" id="KAF5343436.1"/>
    </source>
</evidence>
<feature type="domain" description="GS catalytic" evidence="4">
    <location>
        <begin position="133"/>
        <end position="474"/>
    </location>
</feature>
<dbReference type="GO" id="GO:0004356">
    <property type="term" value="F:glutamine synthetase activity"/>
    <property type="evidence" value="ECO:0007669"/>
    <property type="project" value="InterPro"/>
</dbReference>
<comment type="similarity">
    <text evidence="2 3">Belongs to the glutamine synthetase family.</text>
</comment>
<accession>A0A8H5FNM8</accession>
<dbReference type="Pfam" id="PF00120">
    <property type="entry name" value="Gln-synt_C"/>
    <property type="match status" value="1"/>
</dbReference>
<proteinExistence type="inferred from homology"/>
<gene>
    <name evidence="5" type="ORF">D9758_011813</name>
</gene>
<evidence type="ECO:0000259" key="4">
    <source>
        <dbReference type="PROSITE" id="PS51987"/>
    </source>
</evidence>
<keyword evidence="6" id="KW-1185">Reference proteome</keyword>
<dbReference type="EMBL" id="JAACJM010000140">
    <property type="protein sequence ID" value="KAF5343436.1"/>
    <property type="molecule type" value="Genomic_DNA"/>
</dbReference>
<dbReference type="InterPro" id="IPR008146">
    <property type="entry name" value="Gln_synth_cat_dom"/>
</dbReference>
<sequence>MEHSHGVIYKPETSKSLVDDLGQTLAASQYVRIYFVDLANIRRCRVLPIDYFLQLLQSNRPSINIGKVCLGLIYLIIAPGFSPIGEYLYVVDIATLRPCPYASGHVAVLGHFEEKTPVVSEDGVESVEVKLCPRTLLKRIVEDAQRTCDVQFLVGVEHEFILLKSTNPIVPSHIHQWSTSEAILANSKEAIVMQEIMDSMKASGLSLQMMHAESAPGQYEIVSAPLTPMDAADTVIFTRELIINIAAKHGLRATFAPRPFMTTAGSAAHVHISVHAGSGSGYNPKVPGTLSTAEFSFLQGVLDHLPAMPAITLPIPASYKRMTDGVWSGGTYICWGTENREAPIRLTNVMSPESRNFELRLIDGTANPHLALAAIIGAGVKGVKEKRALRIKDCPGPKVAAQMTEEERRALGIIQRLPLSIEEARVAFEKDAVMREIVGEEFVEKYLLVNKTLGDVLTQDDSEEAQLTRLVELY</sequence>
<dbReference type="SMART" id="SM01230">
    <property type="entry name" value="Gln-synt_C"/>
    <property type="match status" value="1"/>
</dbReference>
<dbReference type="Proteomes" id="UP000559256">
    <property type="component" value="Unassembled WGS sequence"/>
</dbReference>